<evidence type="ECO:0000256" key="1">
    <source>
        <dbReference type="ARBA" id="ARBA00008791"/>
    </source>
</evidence>
<dbReference type="SUPFAM" id="SSF52402">
    <property type="entry name" value="Adenine nucleotide alpha hydrolases-like"/>
    <property type="match status" value="2"/>
</dbReference>
<sequence>MVDDAPASPKVLVGVDGSSTAQEALSWAAAEAGRRNVPLVVVYALSMPLARRRNTGVFRLLPSDMAVEYAEYVLAHAAEHLRSQRFAGPVKTRLALEKPALALLRRSGPEDVIVVGSRGLGALGTAVLGSVGVRLAAQATCPVVVVHDTHSPGIEPRRIVVGVDGSECSRRALVFALEQGARAADASLVVVNSTETPTPFAAQPLVALSGYPPDRWPERLSKDLVTDMIAQAGEGTVHNVDITVTCTREDPAHALLAESAEADLVVVGSRGRGGVRGLFLGSVSQSVLHQARVPVAIVPHHSAHAVGTVGRG</sequence>
<gene>
    <name evidence="3" type="ORF">NE857_01890</name>
</gene>
<dbReference type="InterPro" id="IPR014729">
    <property type="entry name" value="Rossmann-like_a/b/a_fold"/>
</dbReference>
<feature type="domain" description="UspA" evidence="2">
    <location>
        <begin position="157"/>
        <end position="299"/>
    </location>
</feature>
<dbReference type="PANTHER" id="PTHR31964">
    <property type="entry name" value="ADENINE NUCLEOTIDE ALPHA HYDROLASES-LIKE SUPERFAMILY PROTEIN"/>
    <property type="match status" value="1"/>
</dbReference>
<keyword evidence="4" id="KW-1185">Reference proteome</keyword>
<dbReference type="PANTHER" id="PTHR31964:SF113">
    <property type="entry name" value="USPA DOMAIN-CONTAINING PROTEIN"/>
    <property type="match status" value="1"/>
</dbReference>
<dbReference type="Gene3D" id="3.40.50.620">
    <property type="entry name" value="HUPs"/>
    <property type="match status" value="2"/>
</dbReference>
<dbReference type="InterPro" id="IPR006015">
    <property type="entry name" value="Universal_stress_UspA"/>
</dbReference>
<evidence type="ECO:0000313" key="3">
    <source>
        <dbReference type="EMBL" id="USY20440.1"/>
    </source>
</evidence>
<protein>
    <submittedName>
        <fullName evidence="3">Universal stress protein</fullName>
    </submittedName>
</protein>
<accession>A0ABY5DAM4</accession>
<proteinExistence type="inferred from homology"/>
<name>A0ABY5DAM4_9ACTN</name>
<reference evidence="3" key="1">
    <citation type="submission" date="2022-06" db="EMBL/GenBank/DDBJ databases">
        <authorList>
            <person name="Ping M."/>
        </authorList>
    </citation>
    <scope>NUCLEOTIDE SEQUENCE</scope>
    <source>
        <strain evidence="3">JCM11759T</strain>
    </source>
</reference>
<dbReference type="PRINTS" id="PR01438">
    <property type="entry name" value="UNVRSLSTRESS"/>
</dbReference>
<dbReference type="EMBL" id="CP099837">
    <property type="protein sequence ID" value="USY20440.1"/>
    <property type="molecule type" value="Genomic_DNA"/>
</dbReference>
<dbReference type="InterPro" id="IPR006016">
    <property type="entry name" value="UspA"/>
</dbReference>
<dbReference type="Proteomes" id="UP001055940">
    <property type="component" value="Chromosome"/>
</dbReference>
<comment type="similarity">
    <text evidence="1">Belongs to the universal stress protein A family.</text>
</comment>
<feature type="domain" description="UspA" evidence="2">
    <location>
        <begin position="10"/>
        <end position="147"/>
    </location>
</feature>
<dbReference type="RefSeq" id="WP_254419507.1">
    <property type="nucleotide sequence ID" value="NZ_BAAAJB010000076.1"/>
</dbReference>
<dbReference type="Pfam" id="PF00582">
    <property type="entry name" value="Usp"/>
    <property type="match status" value="2"/>
</dbReference>
<evidence type="ECO:0000259" key="2">
    <source>
        <dbReference type="Pfam" id="PF00582"/>
    </source>
</evidence>
<evidence type="ECO:0000313" key="4">
    <source>
        <dbReference type="Proteomes" id="UP001055940"/>
    </source>
</evidence>
<organism evidence="3 4">
    <name type="scientific">Nocardiopsis exhalans</name>
    <dbReference type="NCBI Taxonomy" id="163604"/>
    <lineage>
        <taxon>Bacteria</taxon>
        <taxon>Bacillati</taxon>
        <taxon>Actinomycetota</taxon>
        <taxon>Actinomycetes</taxon>
        <taxon>Streptosporangiales</taxon>
        <taxon>Nocardiopsidaceae</taxon>
        <taxon>Nocardiopsis</taxon>
    </lineage>
</organism>